<sequence length="305" mass="35095">MENALHRHSSSIKAKWNLHMESNYHNYTLAVKSGKKAMQEVLLNCLDKAETSAHINGGKIKNHWSVTLSLQYLKQRRHGSMPMRTHSSSIKAKWNLHMESNYHNYTLAVKSGKKAMQEVLLNWERPNDIPSIESIKWNLEFQLLRLTESVLTWVTVEAGQWTGRCSGTVVTRLLRFWETREGGELIGLDMLLLDKEATLIQGRRADTNSEVEWEGMQAQKLPRRLHSTQTLSQDPIVGTTEADIIVDQVTSQDIVDDFELGEDDLVDVKDKKLNKQKLRRRIDQYKGLYETSTLLLMIRLGQLNT</sequence>
<keyword evidence="2" id="KW-1185">Reference proteome</keyword>
<organism evidence="1 2">
    <name type="scientific">Brassica carinata</name>
    <name type="common">Ethiopian mustard</name>
    <name type="synonym">Abyssinian cabbage</name>
    <dbReference type="NCBI Taxonomy" id="52824"/>
    <lineage>
        <taxon>Eukaryota</taxon>
        <taxon>Viridiplantae</taxon>
        <taxon>Streptophyta</taxon>
        <taxon>Embryophyta</taxon>
        <taxon>Tracheophyta</taxon>
        <taxon>Spermatophyta</taxon>
        <taxon>Magnoliopsida</taxon>
        <taxon>eudicotyledons</taxon>
        <taxon>Gunneridae</taxon>
        <taxon>Pentapetalae</taxon>
        <taxon>rosids</taxon>
        <taxon>malvids</taxon>
        <taxon>Brassicales</taxon>
        <taxon>Brassicaceae</taxon>
        <taxon>Brassiceae</taxon>
        <taxon>Brassica</taxon>
    </lineage>
</organism>
<dbReference type="Proteomes" id="UP000886595">
    <property type="component" value="Unassembled WGS sequence"/>
</dbReference>
<reference evidence="1 2" key="1">
    <citation type="submission" date="2020-02" db="EMBL/GenBank/DDBJ databases">
        <authorList>
            <person name="Ma Q."/>
            <person name="Huang Y."/>
            <person name="Song X."/>
            <person name="Pei D."/>
        </authorList>
    </citation>
    <scope>NUCLEOTIDE SEQUENCE [LARGE SCALE GENOMIC DNA]</scope>
    <source>
        <strain evidence="1">Sxm20200214</strain>
        <tissue evidence="1">Leaf</tissue>
    </source>
</reference>
<protein>
    <submittedName>
        <fullName evidence="1">Uncharacterized protein</fullName>
    </submittedName>
</protein>
<dbReference type="AlphaFoldDB" id="A0A8X7S9L3"/>
<evidence type="ECO:0000313" key="2">
    <source>
        <dbReference type="Proteomes" id="UP000886595"/>
    </source>
</evidence>
<evidence type="ECO:0000313" key="1">
    <source>
        <dbReference type="EMBL" id="KAG2303533.1"/>
    </source>
</evidence>
<accession>A0A8X7S9L3</accession>
<name>A0A8X7S9L3_BRACI</name>
<gene>
    <name evidence="1" type="ORF">Bca52824_032184</name>
</gene>
<proteinExistence type="predicted"/>
<dbReference type="EMBL" id="JAAMPC010000007">
    <property type="protein sequence ID" value="KAG2303533.1"/>
    <property type="molecule type" value="Genomic_DNA"/>
</dbReference>
<comment type="caution">
    <text evidence="1">The sequence shown here is derived from an EMBL/GenBank/DDBJ whole genome shotgun (WGS) entry which is preliminary data.</text>
</comment>